<reference evidence="1 2" key="1">
    <citation type="submission" date="2019-07" db="EMBL/GenBank/DDBJ databases">
        <title>WGS assembly of Gossypium mustelinum.</title>
        <authorList>
            <person name="Chen Z.J."/>
            <person name="Sreedasyam A."/>
            <person name="Ando A."/>
            <person name="Song Q."/>
            <person name="De L."/>
            <person name="Hulse-Kemp A."/>
            <person name="Ding M."/>
            <person name="Ye W."/>
            <person name="Kirkbride R."/>
            <person name="Jenkins J."/>
            <person name="Plott C."/>
            <person name="Lovell J."/>
            <person name="Lin Y.-M."/>
            <person name="Vaughn R."/>
            <person name="Liu B."/>
            <person name="Li W."/>
            <person name="Simpson S."/>
            <person name="Scheffler B."/>
            <person name="Saski C."/>
            <person name="Grover C."/>
            <person name="Hu G."/>
            <person name="Conover J."/>
            <person name="Carlson J."/>
            <person name="Shu S."/>
            <person name="Boston L."/>
            <person name="Williams M."/>
            <person name="Peterson D."/>
            <person name="Mcgee K."/>
            <person name="Jones D."/>
            <person name="Wendel J."/>
            <person name="Stelly D."/>
            <person name="Grimwood J."/>
            <person name="Schmutz J."/>
        </authorList>
    </citation>
    <scope>NUCLEOTIDE SEQUENCE [LARGE SCALE GENOMIC DNA]</scope>
    <source>
        <strain evidence="1">1408120.09</strain>
    </source>
</reference>
<name>A0A5D2T8D5_GOSMU</name>
<accession>A0A5D2T8D5</accession>
<organism evidence="1 2">
    <name type="scientific">Gossypium mustelinum</name>
    <name type="common">Cotton</name>
    <name type="synonym">Gossypium caicoense</name>
    <dbReference type="NCBI Taxonomy" id="34275"/>
    <lineage>
        <taxon>Eukaryota</taxon>
        <taxon>Viridiplantae</taxon>
        <taxon>Streptophyta</taxon>
        <taxon>Embryophyta</taxon>
        <taxon>Tracheophyta</taxon>
        <taxon>Spermatophyta</taxon>
        <taxon>Magnoliopsida</taxon>
        <taxon>eudicotyledons</taxon>
        <taxon>Gunneridae</taxon>
        <taxon>Pentapetalae</taxon>
        <taxon>rosids</taxon>
        <taxon>malvids</taxon>
        <taxon>Malvales</taxon>
        <taxon>Malvaceae</taxon>
        <taxon>Malvoideae</taxon>
        <taxon>Gossypium</taxon>
    </lineage>
</organism>
<evidence type="ECO:0000313" key="1">
    <source>
        <dbReference type="EMBL" id="TYI60408.1"/>
    </source>
</evidence>
<dbReference type="AlphaFoldDB" id="A0A5D2T8D5"/>
<proteinExistence type="predicted"/>
<dbReference type="PANTHER" id="PTHR33384:SF17">
    <property type="entry name" value="VQ DOMAIN-CONTAINING PROTEIN"/>
    <property type="match status" value="1"/>
</dbReference>
<protein>
    <submittedName>
        <fullName evidence="1">Uncharacterized protein</fullName>
    </submittedName>
</protein>
<evidence type="ECO:0000313" key="2">
    <source>
        <dbReference type="Proteomes" id="UP000323597"/>
    </source>
</evidence>
<dbReference type="Proteomes" id="UP000323597">
    <property type="component" value="Chromosome D10"/>
</dbReference>
<sequence>MQHFPVKSNLLDSDTTKFGFGGNEQPLCPKPRRLGPAIPDCLKPLRCTKHRQPYTDGRSGVLNMITVKVSHYNLRKYFLLRGITSEGRESSCNGCSPSCYGGSPPGRTGNPLVHDVNFIHQMELLSPLSRGKFSDKFSIASASPV</sequence>
<dbReference type="EMBL" id="CM017658">
    <property type="protein sequence ID" value="TYI60408.1"/>
    <property type="molecule type" value="Genomic_DNA"/>
</dbReference>
<keyword evidence="2" id="KW-1185">Reference proteome</keyword>
<dbReference type="PANTHER" id="PTHR33384">
    <property type="entry name" value="EXPRESSED PROTEIN"/>
    <property type="match status" value="1"/>
</dbReference>
<gene>
    <name evidence="1" type="ORF">E1A91_D10G101900v1</name>
</gene>